<dbReference type="GO" id="GO:1904680">
    <property type="term" value="F:peptide transmembrane transporter activity"/>
    <property type="evidence" value="ECO:0007669"/>
    <property type="project" value="TreeGrafter"/>
</dbReference>
<dbReference type="EMBL" id="UINC01009504">
    <property type="protein sequence ID" value="SVA42615.1"/>
    <property type="molecule type" value="Genomic_DNA"/>
</dbReference>
<accession>A0A381VQL8</accession>
<dbReference type="AlphaFoldDB" id="A0A381VQL8"/>
<dbReference type="PROSITE" id="PS51257">
    <property type="entry name" value="PROKAR_LIPOPROTEIN"/>
    <property type="match status" value="1"/>
</dbReference>
<organism evidence="2">
    <name type="scientific">marine metagenome</name>
    <dbReference type="NCBI Taxonomy" id="408172"/>
    <lineage>
        <taxon>unclassified sequences</taxon>
        <taxon>metagenomes</taxon>
        <taxon>ecological metagenomes</taxon>
    </lineage>
</organism>
<dbReference type="Gene3D" id="3.40.190.10">
    <property type="entry name" value="Periplasmic binding protein-like II"/>
    <property type="match status" value="1"/>
</dbReference>
<dbReference type="InterPro" id="IPR023765">
    <property type="entry name" value="SBP_5_CS"/>
</dbReference>
<feature type="domain" description="Solute-binding protein family 5" evidence="1">
    <location>
        <begin position="225"/>
        <end position="632"/>
    </location>
</feature>
<evidence type="ECO:0000313" key="2">
    <source>
        <dbReference type="EMBL" id="SVA42615.1"/>
    </source>
</evidence>
<dbReference type="Gene3D" id="3.10.105.10">
    <property type="entry name" value="Dipeptide-binding Protein, Domain 3"/>
    <property type="match status" value="1"/>
</dbReference>
<protein>
    <recommendedName>
        <fullName evidence="1">Solute-binding protein family 5 domain-containing protein</fullName>
    </recommendedName>
</protein>
<reference evidence="2" key="1">
    <citation type="submission" date="2018-05" db="EMBL/GenBank/DDBJ databases">
        <authorList>
            <person name="Lanie J.A."/>
            <person name="Ng W.-L."/>
            <person name="Kazmierczak K.M."/>
            <person name="Andrzejewski T.M."/>
            <person name="Davidsen T.M."/>
            <person name="Wayne K.J."/>
            <person name="Tettelin H."/>
            <person name="Glass J.I."/>
            <person name="Rusch D."/>
            <person name="Podicherti R."/>
            <person name="Tsui H.-C.T."/>
            <person name="Winkler M.E."/>
        </authorList>
    </citation>
    <scope>NUCLEOTIDE SEQUENCE</scope>
</reference>
<dbReference type="PANTHER" id="PTHR30290:SF62">
    <property type="entry name" value="OLIGOPEPTIDE ABC TRANSPORTER, PERIPLASMIC OLIGOPEPTIDE-BINDING PROTEIN"/>
    <property type="match status" value="1"/>
</dbReference>
<dbReference type="PROSITE" id="PS01040">
    <property type="entry name" value="SBP_BACTERIAL_5"/>
    <property type="match status" value="1"/>
</dbReference>
<evidence type="ECO:0000259" key="1">
    <source>
        <dbReference type="Pfam" id="PF00496"/>
    </source>
</evidence>
<dbReference type="InterPro" id="IPR039424">
    <property type="entry name" value="SBP_5"/>
</dbReference>
<sequence>MEGIWMKHSILRGIKPILSLALISTFIFALACGSTETVVERVEVPGETVVVEKEVVKTVEVPGQTVTVEKEVVKTVEVPGETKVVEKVRTVVETVEVAGETVVIEKEVKVFENVPVETIVLKEIPSAPGITSDPKPGNESWPRYVPDFMPASFNEAPMLAKQVALGELPPLEERLPKKPLVIEPAESIGKYGGTWYRAFTGPADGQNMERPLKDHMLYFDTGMTKVQPNIAESWTVNDDATVFTFTLREGLKWSDGVPFTTDDVMFWVDHMLNNAEINPTKPAWSIHGGEGLTFRAIDSLTWEVTAVKSYGLFVPLMASVIVAGQHTRGDGGDGGFAPKHYLKQFHPDFVGEDEANALAKAAGYDNWVQHFLFKNHANANPDAPSMMAWMVTQPITGTEWVFERNPYYYAVDTAGNQLPYMDKVVLTLAEDLEVLNLRAIAGDYTVMGRHIDISKLPIFLDNAADQNYRVQFWRQPESGIANLYFNESWIPEGGGAVAEEVLSFAQQVEFRRALSLGIERDQINEVFFLSIGETTGLCRGFDDPNNPGKYYGEDDVVLNAAKGNEILDGLGLDKKDGDGFRLMPSGERLSLPITAIVAAFEDYPGISEMVAEHWKDNLGVHATVQSLERSLAGERDVANQVLIDIWESSGRDAVLITPQHLLAVAGGGNPDRLGMEWFDSGGTAGREPVSSYIREQQTLYTEGISTSDANRYLEIAQRVVEINCEMVNPITTVMNKPTYTSIIKRNVHNIPNPLPFSYHAQTSGNGFPETWWLDD</sequence>
<dbReference type="InterPro" id="IPR000914">
    <property type="entry name" value="SBP_5_dom"/>
</dbReference>
<gene>
    <name evidence="2" type="ORF">METZ01_LOCUS95469</name>
</gene>
<name>A0A381VQL8_9ZZZZ</name>
<dbReference type="PANTHER" id="PTHR30290">
    <property type="entry name" value="PERIPLASMIC BINDING COMPONENT OF ABC TRANSPORTER"/>
    <property type="match status" value="1"/>
</dbReference>
<dbReference type="GO" id="GO:0015833">
    <property type="term" value="P:peptide transport"/>
    <property type="evidence" value="ECO:0007669"/>
    <property type="project" value="TreeGrafter"/>
</dbReference>
<proteinExistence type="predicted"/>
<dbReference type="Pfam" id="PF00496">
    <property type="entry name" value="SBP_bac_5"/>
    <property type="match status" value="1"/>
</dbReference>
<dbReference type="SUPFAM" id="SSF53850">
    <property type="entry name" value="Periplasmic binding protein-like II"/>
    <property type="match status" value="1"/>
</dbReference>